<dbReference type="GO" id="GO:0005694">
    <property type="term" value="C:chromosome"/>
    <property type="evidence" value="ECO:0007669"/>
    <property type="project" value="TreeGrafter"/>
</dbReference>
<dbReference type="InterPro" id="IPR027857">
    <property type="entry name" value="SCRE"/>
</dbReference>
<evidence type="ECO:0000313" key="2">
    <source>
        <dbReference type="Proteomes" id="UP000007875"/>
    </source>
</evidence>
<dbReference type="STRING" id="51511.ENSCSAVP00000001724"/>
<reference evidence="2" key="1">
    <citation type="submission" date="2003-08" db="EMBL/GenBank/DDBJ databases">
        <authorList>
            <person name="Birren B."/>
            <person name="Nusbaum C."/>
            <person name="Abebe A."/>
            <person name="Abouelleil A."/>
            <person name="Adekoya E."/>
            <person name="Ait-zahra M."/>
            <person name="Allen N."/>
            <person name="Allen T."/>
            <person name="An P."/>
            <person name="Anderson M."/>
            <person name="Anderson S."/>
            <person name="Arachchi H."/>
            <person name="Armbruster J."/>
            <person name="Bachantsang P."/>
            <person name="Baldwin J."/>
            <person name="Barry A."/>
            <person name="Bayul T."/>
            <person name="Blitshsteyn B."/>
            <person name="Bloom T."/>
            <person name="Blye J."/>
            <person name="Boguslavskiy L."/>
            <person name="Borowsky M."/>
            <person name="Boukhgalter B."/>
            <person name="Brunache A."/>
            <person name="Butler J."/>
            <person name="Calixte N."/>
            <person name="Calvo S."/>
            <person name="Camarata J."/>
            <person name="Campo K."/>
            <person name="Chang J."/>
            <person name="Cheshatsang Y."/>
            <person name="Citroen M."/>
            <person name="Collymore A."/>
            <person name="Considine T."/>
            <person name="Cook A."/>
            <person name="Cooke P."/>
            <person name="Corum B."/>
            <person name="Cuomo C."/>
            <person name="David R."/>
            <person name="Dawoe T."/>
            <person name="Degray S."/>
            <person name="Dodge S."/>
            <person name="Dooley K."/>
            <person name="Dorje P."/>
            <person name="Dorjee K."/>
            <person name="Dorris L."/>
            <person name="Duffey N."/>
            <person name="Dupes A."/>
            <person name="Elkins T."/>
            <person name="Engels R."/>
            <person name="Erickson J."/>
            <person name="Farina A."/>
            <person name="Faro S."/>
            <person name="Ferreira P."/>
            <person name="Fischer H."/>
            <person name="Fitzgerald M."/>
            <person name="Foley K."/>
            <person name="Gage D."/>
            <person name="Galagan J."/>
            <person name="Gearin G."/>
            <person name="Gnerre S."/>
            <person name="Gnirke A."/>
            <person name="Goyette A."/>
            <person name="Graham J."/>
            <person name="Grandbois E."/>
            <person name="Gyaltsen K."/>
            <person name="Hafez N."/>
            <person name="Hagopian D."/>
            <person name="Hagos B."/>
            <person name="Hall J."/>
            <person name="Hatcher B."/>
            <person name="Heller A."/>
            <person name="Higgins H."/>
            <person name="Honan T."/>
            <person name="Horn A."/>
            <person name="Houde N."/>
            <person name="Hughes L."/>
            <person name="Hulme W."/>
            <person name="Husby E."/>
            <person name="Iliev I."/>
            <person name="Jaffe D."/>
            <person name="Jones C."/>
            <person name="Kamal M."/>
            <person name="Kamat A."/>
            <person name="Kamvysselis M."/>
            <person name="Karlsson E."/>
            <person name="Kells C."/>
            <person name="Kieu A."/>
            <person name="Kisner P."/>
            <person name="Kodira C."/>
            <person name="Kulbokas E."/>
            <person name="Labutti K."/>
            <person name="Lama D."/>
            <person name="Landers T."/>
            <person name="Leger J."/>
            <person name="Levine S."/>
            <person name="Lewis D."/>
            <person name="Lewis T."/>
            <person name="Lindblad-toh K."/>
            <person name="Liu X."/>
            <person name="Lokyitsang T."/>
            <person name="Lokyitsang Y."/>
            <person name="Lucien O."/>
            <person name="Lui A."/>
            <person name="Ma L.J."/>
            <person name="Mabbitt R."/>
            <person name="Macdonald J."/>
            <person name="Maclean C."/>
            <person name="Major J."/>
            <person name="Manning J."/>
            <person name="Marabella R."/>
            <person name="Maru K."/>
            <person name="Matthews C."/>
            <person name="Mauceli E."/>
            <person name="Mccarthy M."/>
            <person name="Mcdonough S."/>
            <person name="Mcghee T."/>
            <person name="Meldrim J."/>
            <person name="Meneus L."/>
            <person name="Mesirov J."/>
            <person name="Mihalev A."/>
            <person name="Mihova T."/>
            <person name="Mikkelsen T."/>
            <person name="Mlenga V."/>
            <person name="Moru K."/>
            <person name="Mozes J."/>
            <person name="Mulrain L."/>
            <person name="Munson G."/>
            <person name="Naylor J."/>
            <person name="Newes C."/>
            <person name="Nguyen C."/>
            <person name="Nguyen N."/>
            <person name="Nguyen T."/>
            <person name="Nicol R."/>
            <person name="Nielsen C."/>
            <person name="Nizzari M."/>
            <person name="Norbu C."/>
            <person name="Norbu N."/>
            <person name="O'donnell P."/>
            <person name="Okoawo O."/>
            <person name="O'leary S."/>
            <person name="Omotosho B."/>
            <person name="O'neill K."/>
            <person name="Osman S."/>
            <person name="Parker S."/>
            <person name="Perrin D."/>
            <person name="Phunkhang P."/>
            <person name="Piqani B."/>
            <person name="Purcell S."/>
            <person name="Rachupka T."/>
            <person name="Ramasamy U."/>
            <person name="Rameau R."/>
            <person name="Ray V."/>
            <person name="Raymond C."/>
            <person name="Retta R."/>
            <person name="Richardson S."/>
            <person name="Rise C."/>
            <person name="Rodriguez J."/>
            <person name="Rogers J."/>
            <person name="Rogov P."/>
            <person name="Rutman M."/>
            <person name="Schupbach R."/>
            <person name="Seaman C."/>
            <person name="Settipalli S."/>
            <person name="Sharpe T."/>
            <person name="Sheridan J."/>
            <person name="Sherpa N."/>
            <person name="Shi J."/>
            <person name="Smirnov S."/>
            <person name="Smith C."/>
            <person name="Sougnez C."/>
            <person name="Spencer B."/>
            <person name="Stalker J."/>
            <person name="Stange-thomann N."/>
            <person name="Stavropoulos S."/>
            <person name="Stetson K."/>
            <person name="Stone C."/>
            <person name="Stone S."/>
            <person name="Stubbs M."/>
            <person name="Talamas J."/>
            <person name="Tchuinga P."/>
            <person name="Tenzing P."/>
            <person name="Tesfaye S."/>
            <person name="Theodore J."/>
            <person name="Thoulutsang Y."/>
            <person name="Topham K."/>
            <person name="Towey S."/>
            <person name="Tsamla T."/>
            <person name="Tsomo N."/>
            <person name="Vallee D."/>
            <person name="Vassiliev H."/>
            <person name="Venkataraman V."/>
            <person name="Vinson J."/>
            <person name="Vo A."/>
            <person name="Wade C."/>
            <person name="Wang S."/>
            <person name="Wangchuk T."/>
            <person name="Wangdi T."/>
            <person name="Whittaker C."/>
            <person name="Wilkinson J."/>
            <person name="Wu Y."/>
            <person name="Wyman D."/>
            <person name="Yadav S."/>
            <person name="Yang S."/>
            <person name="Yang X."/>
            <person name="Yeager S."/>
            <person name="Yee E."/>
            <person name="Young G."/>
            <person name="Zainoun J."/>
            <person name="Zembeck L."/>
            <person name="Zimmer A."/>
            <person name="Zody M."/>
            <person name="Lander E."/>
        </authorList>
    </citation>
    <scope>NUCLEOTIDE SEQUENCE [LARGE SCALE GENOMIC DNA]</scope>
</reference>
<dbReference type="Proteomes" id="UP000007875">
    <property type="component" value="Unassembled WGS sequence"/>
</dbReference>
<dbReference type="InParanoid" id="H2Y8S6"/>
<protein>
    <submittedName>
        <fullName evidence="1">Uncharacterized protein</fullName>
    </submittedName>
</protein>
<sequence length="198" mass="22237">MDCPAIINQSLQGHPLIQHLSDFKFKIKMSSTTEENSVIIPTSAVAFLILSVGDVIRDDVICPDDVNDWLDKTMISKITKFSSGHRNAYVILFSRHLSENEVKVHQCLQQRFLDDRVSILVALGAKNCCDVICSVSRQFNRKFANDAGRQLREATSQRGINFEQSCRALSQSGLNEENCKDLIAHYGSLSEVILKYNS</sequence>
<dbReference type="Pfam" id="PF15162">
    <property type="entry name" value="SCRE"/>
    <property type="match status" value="1"/>
</dbReference>
<evidence type="ECO:0000313" key="1">
    <source>
        <dbReference type="Ensembl" id="ENSCSAVP00000001724.1"/>
    </source>
</evidence>
<accession>H2Y8S6</accession>
<dbReference type="Ensembl" id="ENSCSAVT00000001752.1">
    <property type="protein sequence ID" value="ENSCSAVP00000001724.1"/>
    <property type="gene ID" value="ENSCSAVG00000000997.1"/>
</dbReference>
<dbReference type="HOGENOM" id="CLU_1377688_0_0_1"/>
<dbReference type="PANTHER" id="PTHR31408">
    <property type="entry name" value="HYPOTHETICAL PROTEIN LOC689986"/>
    <property type="match status" value="1"/>
</dbReference>
<proteinExistence type="predicted"/>
<reference evidence="1" key="3">
    <citation type="submission" date="2025-09" db="UniProtKB">
        <authorList>
            <consortium name="Ensembl"/>
        </authorList>
    </citation>
    <scope>IDENTIFICATION</scope>
</reference>
<dbReference type="AlphaFoldDB" id="H2Y8S6"/>
<name>H2Y8S6_CIOSA</name>
<organism evidence="1 2">
    <name type="scientific">Ciona savignyi</name>
    <name type="common">Pacific transparent sea squirt</name>
    <dbReference type="NCBI Taxonomy" id="51511"/>
    <lineage>
        <taxon>Eukaryota</taxon>
        <taxon>Metazoa</taxon>
        <taxon>Chordata</taxon>
        <taxon>Tunicata</taxon>
        <taxon>Ascidiacea</taxon>
        <taxon>Phlebobranchia</taxon>
        <taxon>Cionidae</taxon>
        <taxon>Ciona</taxon>
    </lineage>
</organism>
<keyword evidence="2" id="KW-1185">Reference proteome</keyword>
<dbReference type="GO" id="GO:0007130">
    <property type="term" value="P:synaptonemal complex assembly"/>
    <property type="evidence" value="ECO:0007669"/>
    <property type="project" value="InterPro"/>
</dbReference>
<dbReference type="GO" id="GO:0007131">
    <property type="term" value="P:reciprocal meiotic recombination"/>
    <property type="evidence" value="ECO:0007669"/>
    <property type="project" value="TreeGrafter"/>
</dbReference>
<dbReference type="PANTHER" id="PTHR31408:SF2">
    <property type="entry name" value="PROTEIN SPO16 HOMOLOG"/>
    <property type="match status" value="1"/>
</dbReference>
<reference evidence="1" key="2">
    <citation type="submission" date="2025-08" db="UniProtKB">
        <authorList>
            <consortium name="Ensembl"/>
        </authorList>
    </citation>
    <scope>IDENTIFICATION</scope>
</reference>